<dbReference type="AlphaFoldDB" id="A0AAD1XS96"/>
<protein>
    <submittedName>
        <fullName evidence="1">Uncharacterized protein</fullName>
    </submittedName>
</protein>
<dbReference type="Proteomes" id="UP001295684">
    <property type="component" value="Unassembled WGS sequence"/>
</dbReference>
<evidence type="ECO:0000313" key="1">
    <source>
        <dbReference type="EMBL" id="CAI2377879.1"/>
    </source>
</evidence>
<organism evidence="1 2">
    <name type="scientific">Euplotes crassus</name>
    <dbReference type="NCBI Taxonomy" id="5936"/>
    <lineage>
        <taxon>Eukaryota</taxon>
        <taxon>Sar</taxon>
        <taxon>Alveolata</taxon>
        <taxon>Ciliophora</taxon>
        <taxon>Intramacronucleata</taxon>
        <taxon>Spirotrichea</taxon>
        <taxon>Hypotrichia</taxon>
        <taxon>Euplotida</taxon>
        <taxon>Euplotidae</taxon>
        <taxon>Moneuplotes</taxon>
    </lineage>
</organism>
<proteinExistence type="predicted"/>
<comment type="caution">
    <text evidence="1">The sequence shown here is derived from an EMBL/GenBank/DDBJ whole genome shotgun (WGS) entry which is preliminary data.</text>
</comment>
<gene>
    <name evidence="1" type="ORF">ECRASSUSDP1_LOCUS19270</name>
</gene>
<dbReference type="EMBL" id="CAMPGE010019555">
    <property type="protein sequence ID" value="CAI2377879.1"/>
    <property type="molecule type" value="Genomic_DNA"/>
</dbReference>
<keyword evidence="2" id="KW-1185">Reference proteome</keyword>
<accession>A0AAD1XS96</accession>
<name>A0AAD1XS96_EUPCR</name>
<evidence type="ECO:0000313" key="2">
    <source>
        <dbReference type="Proteomes" id="UP001295684"/>
    </source>
</evidence>
<reference evidence="1" key="1">
    <citation type="submission" date="2023-07" db="EMBL/GenBank/DDBJ databases">
        <authorList>
            <consortium name="AG Swart"/>
            <person name="Singh M."/>
            <person name="Singh A."/>
            <person name="Seah K."/>
            <person name="Emmerich C."/>
        </authorList>
    </citation>
    <scope>NUCLEOTIDE SEQUENCE</scope>
    <source>
        <strain evidence="1">DP1</strain>
    </source>
</reference>
<sequence>MRFEFHISSTFEHHLLQGTLSGMVTSGSLNKYGFLCSRRSVSENCCTEEKEIIIFRSCHLGNFYIDSQRAQCHL</sequence>